<dbReference type="InterPro" id="IPR020103">
    <property type="entry name" value="PsdUridine_synth_cat_dom_sf"/>
</dbReference>
<dbReference type="GO" id="GO:0006396">
    <property type="term" value="P:RNA processing"/>
    <property type="evidence" value="ECO:0007669"/>
    <property type="project" value="UniProtKB-ARBA"/>
</dbReference>
<dbReference type="Gene3D" id="3.30.2350.10">
    <property type="entry name" value="Pseudouridine synthase"/>
    <property type="match status" value="1"/>
</dbReference>
<name>A0A517T5T7_9PLAN</name>
<sequence length="194" mass="21425">MGDNTGDDSLLDQAKAYIKREYNKPGNVFLGVVQRIDRPVSGVVLFARTSKAAARLSEQFRSRTAKKEYQALVEGDPPNSGTLEDWLWKDSARNVVQVVPAGTPEAKQASLSFQIAERRGRFTLLDIQPHTGRPHQIRVQLASRGWPIVGDGKYGSTIKRGGTICLHAKALKVTHPTKGEEIKLESPSPRDWPA</sequence>
<dbReference type="GO" id="GO:0160141">
    <property type="term" value="F:23S rRNA pseudouridine(955/2504/2580) synthase activity"/>
    <property type="evidence" value="ECO:0007669"/>
    <property type="project" value="UniProtKB-EC"/>
</dbReference>
<accession>A0A517T5T7</accession>
<reference evidence="2 3" key="1">
    <citation type="submission" date="2019-02" db="EMBL/GenBank/DDBJ databases">
        <title>Deep-cultivation of Planctomycetes and their phenomic and genomic characterization uncovers novel biology.</title>
        <authorList>
            <person name="Wiegand S."/>
            <person name="Jogler M."/>
            <person name="Boedeker C."/>
            <person name="Pinto D."/>
            <person name="Vollmers J."/>
            <person name="Rivas-Marin E."/>
            <person name="Kohn T."/>
            <person name="Peeters S.H."/>
            <person name="Heuer A."/>
            <person name="Rast P."/>
            <person name="Oberbeckmann S."/>
            <person name="Bunk B."/>
            <person name="Jeske O."/>
            <person name="Meyerdierks A."/>
            <person name="Storesund J.E."/>
            <person name="Kallscheuer N."/>
            <person name="Luecker S."/>
            <person name="Lage O.M."/>
            <person name="Pohl T."/>
            <person name="Merkel B.J."/>
            <person name="Hornburger P."/>
            <person name="Mueller R.-W."/>
            <person name="Bruemmer F."/>
            <person name="Labrenz M."/>
            <person name="Spormann A.M."/>
            <person name="Op den Camp H."/>
            <person name="Overmann J."/>
            <person name="Amann R."/>
            <person name="Jetten M.S.M."/>
            <person name="Mascher T."/>
            <person name="Medema M.H."/>
            <person name="Devos D.P."/>
            <person name="Kaster A.-K."/>
            <person name="Ovreas L."/>
            <person name="Rohde M."/>
            <person name="Galperin M.Y."/>
            <person name="Jogler C."/>
        </authorList>
    </citation>
    <scope>NUCLEOTIDE SEQUENCE [LARGE SCALE GENOMIC DNA]</scope>
    <source>
        <strain evidence="2 3">V22</strain>
    </source>
</reference>
<keyword evidence="2" id="KW-0413">Isomerase</keyword>
<proteinExistence type="predicted"/>
<gene>
    <name evidence="2" type="primary">rluC</name>
    <name evidence="2" type="ORF">V22_09590</name>
</gene>
<evidence type="ECO:0000259" key="1">
    <source>
        <dbReference type="Pfam" id="PF00849"/>
    </source>
</evidence>
<dbReference type="PROSITE" id="PS01129">
    <property type="entry name" value="PSI_RLU"/>
    <property type="match status" value="1"/>
</dbReference>
<dbReference type="InterPro" id="IPR006145">
    <property type="entry name" value="PsdUridine_synth_RsuA/RluA"/>
</dbReference>
<dbReference type="CDD" id="cd02869">
    <property type="entry name" value="PseudoU_synth_RluA_like"/>
    <property type="match status" value="1"/>
</dbReference>
<organism evidence="2 3">
    <name type="scientific">Calycomorphotria hydatis</name>
    <dbReference type="NCBI Taxonomy" id="2528027"/>
    <lineage>
        <taxon>Bacteria</taxon>
        <taxon>Pseudomonadati</taxon>
        <taxon>Planctomycetota</taxon>
        <taxon>Planctomycetia</taxon>
        <taxon>Planctomycetales</taxon>
        <taxon>Planctomycetaceae</taxon>
        <taxon>Calycomorphotria</taxon>
    </lineage>
</organism>
<dbReference type="KEGG" id="chya:V22_09590"/>
<keyword evidence="3" id="KW-1185">Reference proteome</keyword>
<dbReference type="Pfam" id="PF00849">
    <property type="entry name" value="PseudoU_synth_2"/>
    <property type="match status" value="1"/>
</dbReference>
<dbReference type="InterPro" id="IPR006224">
    <property type="entry name" value="PsdUridine_synth_RluA-like_CS"/>
</dbReference>
<feature type="domain" description="Pseudouridine synthase RsuA/RluA-like" evidence="1">
    <location>
        <begin position="12"/>
        <end position="143"/>
    </location>
</feature>
<dbReference type="PANTHER" id="PTHR21600">
    <property type="entry name" value="MITOCHONDRIAL RNA PSEUDOURIDINE SYNTHASE"/>
    <property type="match status" value="1"/>
</dbReference>
<evidence type="ECO:0000313" key="3">
    <source>
        <dbReference type="Proteomes" id="UP000319976"/>
    </source>
</evidence>
<dbReference type="Proteomes" id="UP000319976">
    <property type="component" value="Chromosome"/>
</dbReference>
<dbReference type="AlphaFoldDB" id="A0A517T5T7"/>
<protein>
    <submittedName>
        <fullName evidence="2">Ribosomal large subunit pseudouridine synthase C</fullName>
        <ecNumber evidence="2">5.4.99.24</ecNumber>
    </submittedName>
</protein>
<dbReference type="EC" id="5.4.99.24" evidence="2"/>
<dbReference type="GO" id="GO:0001522">
    <property type="term" value="P:pseudouridine synthesis"/>
    <property type="evidence" value="ECO:0007669"/>
    <property type="project" value="InterPro"/>
</dbReference>
<dbReference type="GO" id="GO:0003723">
    <property type="term" value="F:RNA binding"/>
    <property type="evidence" value="ECO:0007669"/>
    <property type="project" value="InterPro"/>
</dbReference>
<dbReference type="EMBL" id="CP036316">
    <property type="protein sequence ID" value="QDT63734.1"/>
    <property type="molecule type" value="Genomic_DNA"/>
</dbReference>
<dbReference type="InterPro" id="IPR050188">
    <property type="entry name" value="RluA_PseudoU_synthase"/>
</dbReference>
<dbReference type="SUPFAM" id="SSF55120">
    <property type="entry name" value="Pseudouridine synthase"/>
    <property type="match status" value="1"/>
</dbReference>
<evidence type="ECO:0000313" key="2">
    <source>
        <dbReference type="EMBL" id="QDT63734.1"/>
    </source>
</evidence>
<dbReference type="PROSITE" id="PS50096">
    <property type="entry name" value="IQ"/>
    <property type="match status" value="1"/>
</dbReference>